<keyword evidence="1" id="KW-1133">Transmembrane helix</keyword>
<dbReference type="STRING" id="1121416.SAMN02745220_02825"/>
<gene>
    <name evidence="2" type="ORF">SAMN02745220_02825</name>
</gene>
<dbReference type="Proteomes" id="UP000184603">
    <property type="component" value="Unassembled WGS sequence"/>
</dbReference>
<sequence>MDFSWMAWTKPTAYFFLTILCFLITLTVWEIKVPGGNPRNSVLGFETTRGDRLFMSLLGSAYIHIFWIALTSASVWWAFAIAILFAICVFSFV</sequence>
<evidence type="ECO:0000256" key="1">
    <source>
        <dbReference type="SAM" id="Phobius"/>
    </source>
</evidence>
<name>A0A1M7Y9Q8_9BACT</name>
<dbReference type="Pfam" id="PF09928">
    <property type="entry name" value="DUF2160"/>
    <property type="match status" value="1"/>
</dbReference>
<keyword evidence="1" id="KW-0472">Membrane</keyword>
<feature type="transmembrane region" description="Helical" evidence="1">
    <location>
        <begin position="75"/>
        <end position="92"/>
    </location>
</feature>
<dbReference type="EMBL" id="FRFE01000013">
    <property type="protein sequence ID" value="SHO49373.1"/>
    <property type="molecule type" value="Genomic_DNA"/>
</dbReference>
<accession>A0A1M7Y9Q8</accession>
<dbReference type="RefSeq" id="WP_073614143.1">
    <property type="nucleotide sequence ID" value="NZ_FRFE01000013.1"/>
</dbReference>
<feature type="transmembrane region" description="Helical" evidence="1">
    <location>
        <begin position="12"/>
        <end position="31"/>
    </location>
</feature>
<proteinExistence type="predicted"/>
<keyword evidence="3" id="KW-1185">Reference proteome</keyword>
<dbReference type="InterPro" id="IPR018678">
    <property type="entry name" value="DUF2160_TM"/>
</dbReference>
<keyword evidence="1" id="KW-0812">Transmembrane</keyword>
<reference evidence="2 3" key="1">
    <citation type="submission" date="2016-12" db="EMBL/GenBank/DDBJ databases">
        <authorList>
            <person name="Song W.-J."/>
            <person name="Kurnit D.M."/>
        </authorList>
    </citation>
    <scope>NUCLEOTIDE SEQUENCE [LARGE SCALE GENOMIC DNA]</scope>
    <source>
        <strain evidence="2 3">DSM 18488</strain>
    </source>
</reference>
<evidence type="ECO:0000313" key="3">
    <source>
        <dbReference type="Proteomes" id="UP000184603"/>
    </source>
</evidence>
<dbReference type="AlphaFoldDB" id="A0A1M7Y9Q8"/>
<protein>
    <submittedName>
        <fullName evidence="2">Predicted small integral membrane protein</fullName>
    </submittedName>
</protein>
<organism evidence="2 3">
    <name type="scientific">Desulfopila aestuarii DSM 18488</name>
    <dbReference type="NCBI Taxonomy" id="1121416"/>
    <lineage>
        <taxon>Bacteria</taxon>
        <taxon>Pseudomonadati</taxon>
        <taxon>Thermodesulfobacteriota</taxon>
        <taxon>Desulfobulbia</taxon>
        <taxon>Desulfobulbales</taxon>
        <taxon>Desulfocapsaceae</taxon>
        <taxon>Desulfopila</taxon>
    </lineage>
</organism>
<evidence type="ECO:0000313" key="2">
    <source>
        <dbReference type="EMBL" id="SHO49373.1"/>
    </source>
</evidence>
<dbReference type="OrthoDB" id="5420630at2"/>